<dbReference type="InterPro" id="IPR054545">
    <property type="entry name" value="ApeI-like"/>
</dbReference>
<evidence type="ECO:0000259" key="1">
    <source>
        <dbReference type="Pfam" id="PF22818"/>
    </source>
</evidence>
<sequence>MLFKDFYTILETHKTSGLSFGNRVEINKNHSVFKGHFPKTPITPGVLMLQIIKNSVEKTLNCELKLESLSHLKFLQMVDPHKNNILLFQMDITEENERIKVKSSSSFPDNTVVLKCNATFVKK</sequence>
<dbReference type="GO" id="GO:0016829">
    <property type="term" value="F:lyase activity"/>
    <property type="evidence" value="ECO:0007669"/>
    <property type="project" value="UniProtKB-KW"/>
</dbReference>
<gene>
    <name evidence="2" type="ORF">SAMN04487990_11935</name>
</gene>
<dbReference type="SUPFAM" id="SSF54637">
    <property type="entry name" value="Thioesterase/thiol ester dehydrase-isomerase"/>
    <property type="match status" value="1"/>
</dbReference>
<dbReference type="InterPro" id="IPR029069">
    <property type="entry name" value="HotDog_dom_sf"/>
</dbReference>
<organism evidence="2 3">
    <name type="scientific">Bizionia paragorgiae</name>
    <dbReference type="NCBI Taxonomy" id="283786"/>
    <lineage>
        <taxon>Bacteria</taxon>
        <taxon>Pseudomonadati</taxon>
        <taxon>Bacteroidota</taxon>
        <taxon>Flavobacteriia</taxon>
        <taxon>Flavobacteriales</taxon>
        <taxon>Flavobacteriaceae</taxon>
        <taxon>Bizionia</taxon>
    </lineage>
</organism>
<name>A0A1H4CCT9_BIZPA</name>
<evidence type="ECO:0000313" key="3">
    <source>
        <dbReference type="Proteomes" id="UP000198846"/>
    </source>
</evidence>
<dbReference type="Pfam" id="PF22818">
    <property type="entry name" value="ApeI-like"/>
    <property type="match status" value="1"/>
</dbReference>
<dbReference type="AlphaFoldDB" id="A0A1H4CCT9"/>
<dbReference type="STRING" id="283786.SAMN04487990_11935"/>
<evidence type="ECO:0000313" key="2">
    <source>
        <dbReference type="EMBL" id="SEA58255.1"/>
    </source>
</evidence>
<dbReference type="Gene3D" id="3.10.129.10">
    <property type="entry name" value="Hotdog Thioesterase"/>
    <property type="match status" value="1"/>
</dbReference>
<accession>A0A1H4CCT9</accession>
<dbReference type="EMBL" id="FNQK01000019">
    <property type="protein sequence ID" value="SEA58255.1"/>
    <property type="molecule type" value="Genomic_DNA"/>
</dbReference>
<dbReference type="RefSeq" id="WP_092136009.1">
    <property type="nucleotide sequence ID" value="NZ_FNQK01000019.1"/>
</dbReference>
<feature type="domain" description="ApeI dehydratase-like" evidence="1">
    <location>
        <begin position="23"/>
        <end position="100"/>
    </location>
</feature>
<reference evidence="3" key="1">
    <citation type="submission" date="2016-10" db="EMBL/GenBank/DDBJ databases">
        <authorList>
            <person name="Varghese N."/>
            <person name="Submissions S."/>
        </authorList>
    </citation>
    <scope>NUCLEOTIDE SEQUENCE [LARGE SCALE GENOMIC DNA]</scope>
    <source>
        <strain evidence="3">DSM 23842</strain>
    </source>
</reference>
<proteinExistence type="predicted"/>
<keyword evidence="3" id="KW-1185">Reference proteome</keyword>
<protein>
    <submittedName>
        <fullName evidence="2">3-hydroxyacyl-[acyl-carrier-protein] dehydratase</fullName>
    </submittedName>
</protein>
<dbReference type="OrthoDB" id="9772788at2"/>
<dbReference type="Proteomes" id="UP000198846">
    <property type="component" value="Unassembled WGS sequence"/>
</dbReference>